<protein>
    <submittedName>
        <fullName evidence="3">Nucleoside hydrolase</fullName>
    </submittedName>
</protein>
<gene>
    <name evidence="3" type="ORF">GXP67_22155</name>
</gene>
<feature type="chain" id="PRO_5025473106" evidence="1">
    <location>
        <begin position="23"/>
        <end position="333"/>
    </location>
</feature>
<proteinExistence type="predicted"/>
<evidence type="ECO:0000313" key="4">
    <source>
        <dbReference type="Proteomes" id="UP000480178"/>
    </source>
</evidence>
<dbReference type="PANTHER" id="PTHR43264">
    <property type="match status" value="1"/>
</dbReference>
<dbReference type="InterPro" id="IPR036452">
    <property type="entry name" value="Ribo_hydro-like"/>
</dbReference>
<dbReference type="GO" id="GO:0016799">
    <property type="term" value="F:hydrolase activity, hydrolyzing N-glycosyl compounds"/>
    <property type="evidence" value="ECO:0007669"/>
    <property type="project" value="InterPro"/>
</dbReference>
<dbReference type="KEGG" id="rhoz:GXP67_22155"/>
<accession>A0A6C0GM56</accession>
<feature type="signal peptide" evidence="1">
    <location>
        <begin position="1"/>
        <end position="22"/>
    </location>
</feature>
<feature type="domain" description="Inosine/uridine-preferring nucleoside hydrolase" evidence="2">
    <location>
        <begin position="29"/>
        <end position="233"/>
    </location>
</feature>
<organism evidence="3 4">
    <name type="scientific">Rhodocytophaga rosea</name>
    <dbReference type="NCBI Taxonomy" id="2704465"/>
    <lineage>
        <taxon>Bacteria</taxon>
        <taxon>Pseudomonadati</taxon>
        <taxon>Bacteroidota</taxon>
        <taxon>Cytophagia</taxon>
        <taxon>Cytophagales</taxon>
        <taxon>Rhodocytophagaceae</taxon>
        <taxon>Rhodocytophaga</taxon>
    </lineage>
</organism>
<evidence type="ECO:0000259" key="2">
    <source>
        <dbReference type="Pfam" id="PF01156"/>
    </source>
</evidence>
<dbReference type="RefSeq" id="WP_162445143.1">
    <property type="nucleotide sequence ID" value="NZ_CP048222.1"/>
</dbReference>
<keyword evidence="4" id="KW-1185">Reference proteome</keyword>
<dbReference type="PANTHER" id="PTHR43264:SF1">
    <property type="entry name" value="INOSINE_URIDINE-PREFERRING NUCLEOSIDE HYDROLASE DOMAIN-CONTAINING PROTEIN"/>
    <property type="match status" value="1"/>
</dbReference>
<dbReference type="AlphaFoldDB" id="A0A6C0GM56"/>
<name>A0A6C0GM56_9BACT</name>
<evidence type="ECO:0000256" key="1">
    <source>
        <dbReference type="SAM" id="SignalP"/>
    </source>
</evidence>
<dbReference type="InterPro" id="IPR001910">
    <property type="entry name" value="Inosine/uridine_hydrolase_dom"/>
</dbReference>
<dbReference type="Pfam" id="PF01156">
    <property type="entry name" value="IU_nuc_hydro"/>
    <property type="match status" value="1"/>
</dbReference>
<dbReference type="Proteomes" id="UP000480178">
    <property type="component" value="Chromosome"/>
</dbReference>
<sequence length="333" mass="36771">MKILTLCILYLFFGLASMQAQTKSAPVPVIFDTDIGPDYDDVGAITMLHALADSGQATILATVASSKYANVAPVLSVYNTYFGRPNIPIGVPKGNAVTDRDFQGWSDTIVARYPHKVKSNAEVPESVEIYRQVLAKQADNSVTIVTIGFLTNLANLLESKPDKYSKLSGKELVSKKVKRLVSMAGKFPEGKEYNVHRDSTASVKTFAAWPTEIIFSGFEIGQKIKTGLPLINNPQIKNSPVKDVFRISIPKAAEDKEGRMSWDQTAVLVGIKGVEPYYELKPGRIVTLPSGYNRWDTTKTGHFHLVEKMPVAQITQVINQLMMYQPMKAGSRR</sequence>
<dbReference type="EMBL" id="CP048222">
    <property type="protein sequence ID" value="QHT69151.1"/>
    <property type="molecule type" value="Genomic_DNA"/>
</dbReference>
<reference evidence="3 4" key="1">
    <citation type="submission" date="2020-01" db="EMBL/GenBank/DDBJ databases">
        <authorList>
            <person name="Kim M.K."/>
        </authorList>
    </citation>
    <scope>NUCLEOTIDE SEQUENCE [LARGE SCALE GENOMIC DNA]</scope>
    <source>
        <strain evidence="3 4">172606-1</strain>
    </source>
</reference>
<dbReference type="Gene3D" id="3.90.245.10">
    <property type="entry name" value="Ribonucleoside hydrolase-like"/>
    <property type="match status" value="1"/>
</dbReference>
<keyword evidence="3" id="KW-0378">Hydrolase</keyword>
<dbReference type="SUPFAM" id="SSF53590">
    <property type="entry name" value="Nucleoside hydrolase"/>
    <property type="match status" value="1"/>
</dbReference>
<evidence type="ECO:0000313" key="3">
    <source>
        <dbReference type="EMBL" id="QHT69151.1"/>
    </source>
</evidence>
<keyword evidence="1" id="KW-0732">Signal</keyword>